<feature type="domain" description="N-acetyltransferase" evidence="1">
    <location>
        <begin position="13"/>
        <end position="101"/>
    </location>
</feature>
<name>A0A3G3K4L0_9BACL</name>
<dbReference type="Gene3D" id="3.40.630.30">
    <property type="match status" value="1"/>
</dbReference>
<dbReference type="PROSITE" id="PS51729">
    <property type="entry name" value="GNAT_YJDJ"/>
    <property type="match status" value="1"/>
</dbReference>
<sequence length="121" mass="13725">MKVSENANAEELEIRKEGNAYVVIGPNGQVGEITYRLADVNTWILDHTYLDPEYRGGSLAPRMLDFVVEEAREKGRKIVPACSYALAQFRRNPDKYGDVWERAHGEYSDPYSTESAVSPER</sequence>
<protein>
    <submittedName>
        <fullName evidence="2">N-acetyltransferase</fullName>
    </submittedName>
</protein>
<organism evidence="2 3">
    <name type="scientific">Cohnella candidum</name>
    <dbReference type="NCBI Taxonomy" id="2674991"/>
    <lineage>
        <taxon>Bacteria</taxon>
        <taxon>Bacillati</taxon>
        <taxon>Bacillota</taxon>
        <taxon>Bacilli</taxon>
        <taxon>Bacillales</taxon>
        <taxon>Paenibacillaceae</taxon>
        <taxon>Cohnella</taxon>
    </lineage>
</organism>
<evidence type="ECO:0000259" key="1">
    <source>
        <dbReference type="PROSITE" id="PS51729"/>
    </source>
</evidence>
<dbReference type="Pfam" id="PF14542">
    <property type="entry name" value="Acetyltransf_CG"/>
    <property type="match status" value="1"/>
</dbReference>
<evidence type="ECO:0000313" key="3">
    <source>
        <dbReference type="Proteomes" id="UP000269097"/>
    </source>
</evidence>
<dbReference type="InterPro" id="IPR031165">
    <property type="entry name" value="GNAT_YJDJ"/>
</dbReference>
<accession>A0A3G3K4L0</accession>
<dbReference type="KEGG" id="coh:EAV92_21970"/>
<evidence type="ECO:0000313" key="2">
    <source>
        <dbReference type="EMBL" id="AYQ74987.1"/>
    </source>
</evidence>
<dbReference type="SUPFAM" id="SSF55729">
    <property type="entry name" value="Acyl-CoA N-acyltransferases (Nat)"/>
    <property type="match status" value="1"/>
</dbReference>
<dbReference type="InterPro" id="IPR016181">
    <property type="entry name" value="Acyl_CoA_acyltransferase"/>
</dbReference>
<proteinExistence type="predicted"/>
<dbReference type="CDD" id="cd04301">
    <property type="entry name" value="NAT_SF"/>
    <property type="match status" value="1"/>
</dbReference>
<dbReference type="EMBL" id="CP033433">
    <property type="protein sequence ID" value="AYQ74987.1"/>
    <property type="molecule type" value="Genomic_DNA"/>
</dbReference>
<gene>
    <name evidence="2" type="ORF">EAV92_21970</name>
</gene>
<dbReference type="AlphaFoldDB" id="A0A3G3K4L0"/>
<dbReference type="Proteomes" id="UP000269097">
    <property type="component" value="Chromosome"/>
</dbReference>
<keyword evidence="3" id="KW-1185">Reference proteome</keyword>
<keyword evidence="2" id="KW-0808">Transferase</keyword>
<reference evidence="2 3" key="1">
    <citation type="submission" date="2018-10" db="EMBL/GenBank/DDBJ databases">
        <title>Genome Sequence of Cohnella sp.</title>
        <authorList>
            <person name="Srinivasan S."/>
            <person name="Kim M.K."/>
        </authorList>
    </citation>
    <scope>NUCLEOTIDE SEQUENCE [LARGE SCALE GENOMIC DNA]</scope>
    <source>
        <strain evidence="2 3">18JY8-7</strain>
    </source>
</reference>
<dbReference type="GO" id="GO:0016740">
    <property type="term" value="F:transferase activity"/>
    <property type="evidence" value="ECO:0007669"/>
    <property type="project" value="UniProtKB-KW"/>
</dbReference>